<feature type="chain" id="PRO_5042934192" description="Peptidase M13 N-terminal domain-containing protein" evidence="3">
    <location>
        <begin position="24"/>
        <end position="1118"/>
    </location>
</feature>
<keyword evidence="6" id="KW-1185">Reference proteome</keyword>
<feature type="compositionally biased region" description="Low complexity" evidence="2">
    <location>
        <begin position="165"/>
        <end position="182"/>
    </location>
</feature>
<evidence type="ECO:0000256" key="2">
    <source>
        <dbReference type="SAM" id="MobiDB-lite"/>
    </source>
</evidence>
<protein>
    <recommendedName>
        <fullName evidence="4">Peptidase M13 N-terminal domain-containing protein</fullName>
    </recommendedName>
</protein>
<feature type="compositionally biased region" description="Low complexity" evidence="2">
    <location>
        <begin position="143"/>
        <end position="157"/>
    </location>
</feature>
<feature type="compositionally biased region" description="Polar residues" evidence="2">
    <location>
        <begin position="385"/>
        <end position="403"/>
    </location>
</feature>
<feature type="signal peptide" evidence="3">
    <location>
        <begin position="1"/>
        <end position="23"/>
    </location>
</feature>
<gene>
    <name evidence="5" type="ORF">V5799_000290</name>
</gene>
<evidence type="ECO:0000313" key="6">
    <source>
        <dbReference type="Proteomes" id="UP001321473"/>
    </source>
</evidence>
<dbReference type="Gene3D" id="3.40.390.10">
    <property type="entry name" value="Collagenase (Catalytic Domain)"/>
    <property type="match status" value="2"/>
</dbReference>
<dbReference type="GO" id="GO:0004222">
    <property type="term" value="F:metalloendopeptidase activity"/>
    <property type="evidence" value="ECO:0007669"/>
    <property type="project" value="InterPro"/>
</dbReference>
<organism evidence="5 6">
    <name type="scientific">Amblyomma americanum</name>
    <name type="common">Lone star tick</name>
    <dbReference type="NCBI Taxonomy" id="6943"/>
    <lineage>
        <taxon>Eukaryota</taxon>
        <taxon>Metazoa</taxon>
        <taxon>Ecdysozoa</taxon>
        <taxon>Arthropoda</taxon>
        <taxon>Chelicerata</taxon>
        <taxon>Arachnida</taxon>
        <taxon>Acari</taxon>
        <taxon>Parasitiformes</taxon>
        <taxon>Ixodida</taxon>
        <taxon>Ixodoidea</taxon>
        <taxon>Ixodidae</taxon>
        <taxon>Amblyomminae</taxon>
        <taxon>Amblyomma</taxon>
    </lineage>
</organism>
<dbReference type="GO" id="GO:0016485">
    <property type="term" value="P:protein processing"/>
    <property type="evidence" value="ECO:0007669"/>
    <property type="project" value="TreeGrafter"/>
</dbReference>
<feature type="domain" description="Peptidase M13 N-terminal" evidence="4">
    <location>
        <begin position="493"/>
        <end position="846"/>
    </location>
</feature>
<dbReference type="AlphaFoldDB" id="A0AAQ4D3G8"/>
<dbReference type="PANTHER" id="PTHR11733">
    <property type="entry name" value="ZINC METALLOPROTEASE FAMILY M13 NEPRILYSIN-RELATED"/>
    <property type="match status" value="1"/>
</dbReference>
<evidence type="ECO:0000256" key="3">
    <source>
        <dbReference type="SAM" id="SignalP"/>
    </source>
</evidence>
<dbReference type="Gene3D" id="1.10.1380.10">
    <property type="entry name" value="Neutral endopeptidase , domain2"/>
    <property type="match status" value="1"/>
</dbReference>
<feature type="region of interest" description="Disordered" evidence="2">
    <location>
        <begin position="376"/>
        <end position="403"/>
    </location>
</feature>
<dbReference type="Pfam" id="PF05649">
    <property type="entry name" value="Peptidase_M13_N"/>
    <property type="match status" value="1"/>
</dbReference>
<dbReference type="InterPro" id="IPR008753">
    <property type="entry name" value="Peptidase_M13_N"/>
</dbReference>
<feature type="compositionally biased region" description="Low complexity" evidence="2">
    <location>
        <begin position="206"/>
        <end position="241"/>
    </location>
</feature>
<evidence type="ECO:0000256" key="1">
    <source>
        <dbReference type="ARBA" id="ARBA00007357"/>
    </source>
</evidence>
<evidence type="ECO:0000313" key="5">
    <source>
        <dbReference type="EMBL" id="KAK8757008.1"/>
    </source>
</evidence>
<dbReference type="PANTHER" id="PTHR11733:SF241">
    <property type="entry name" value="GH26575P-RELATED"/>
    <property type="match status" value="1"/>
</dbReference>
<accession>A0AAQ4D3G8</accession>
<evidence type="ECO:0000259" key="4">
    <source>
        <dbReference type="Pfam" id="PF05649"/>
    </source>
</evidence>
<feature type="compositionally biased region" description="Low complexity" evidence="2">
    <location>
        <begin position="252"/>
        <end position="262"/>
    </location>
</feature>
<dbReference type="InterPro" id="IPR000718">
    <property type="entry name" value="Peptidase_M13"/>
</dbReference>
<dbReference type="PROSITE" id="PS51885">
    <property type="entry name" value="NEPRILYSIN"/>
    <property type="match status" value="1"/>
</dbReference>
<dbReference type="EMBL" id="JARKHS020035675">
    <property type="protein sequence ID" value="KAK8757008.1"/>
    <property type="molecule type" value="Genomic_DNA"/>
</dbReference>
<feature type="compositionally biased region" description="Polar residues" evidence="2">
    <location>
        <begin position="125"/>
        <end position="135"/>
    </location>
</feature>
<dbReference type="InterPro" id="IPR024079">
    <property type="entry name" value="MetalloPept_cat_dom_sf"/>
</dbReference>
<proteinExistence type="inferred from homology"/>
<name>A0AAQ4D3G8_AMBAM</name>
<dbReference type="InterPro" id="IPR042089">
    <property type="entry name" value="Peptidase_M13_dom_2"/>
</dbReference>
<keyword evidence="3" id="KW-0732">Signal</keyword>
<dbReference type="SUPFAM" id="SSF55486">
    <property type="entry name" value="Metalloproteases ('zincins'), catalytic domain"/>
    <property type="match status" value="1"/>
</dbReference>
<dbReference type="GO" id="GO:0005886">
    <property type="term" value="C:plasma membrane"/>
    <property type="evidence" value="ECO:0007669"/>
    <property type="project" value="TreeGrafter"/>
</dbReference>
<dbReference type="Proteomes" id="UP001321473">
    <property type="component" value="Unassembled WGS sequence"/>
</dbReference>
<feature type="region of interest" description="Disordered" evidence="2">
    <location>
        <begin position="80"/>
        <end position="363"/>
    </location>
</feature>
<comment type="similarity">
    <text evidence="1">Belongs to the peptidase M13 family.</text>
</comment>
<feature type="compositionally biased region" description="Low complexity" evidence="2">
    <location>
        <begin position="269"/>
        <end position="287"/>
    </location>
</feature>
<comment type="caution">
    <text evidence="5">The sequence shown here is derived from an EMBL/GenBank/DDBJ whole genome shotgun (WGS) entry which is preliminary data.</text>
</comment>
<dbReference type="PROSITE" id="PS51257">
    <property type="entry name" value="PROKAR_LIPOPROTEIN"/>
    <property type="match status" value="1"/>
</dbReference>
<sequence>MKIAMLPLVFILTACCCIEKGAGKALEISERGESSRAGTADCLSTRNFRIPVGSYLDLVKPCIRQYCNATGTHYLRIMGSPDKQVPAKSHRTSGTASPTSKKKTVVSGSHKESGHQPATPGVVPGSSQPHLNATSAVGLGAKAPGVPSPSSSSAVSPTLSGQKAPGTPSPSSSSVVSPTLSGQNAPGTPSPSSSSAVSPTLRGQKAPGTPSPSSSSAVSPTLSGQKAPGVPSPSSSSAVSPTLSGQKATRTPSPSSSSAVSPTLRGQKAPGTPSPSSSSAVSPTLSGQGSPSSATRTCGREESTPSMASPPGEDSDATLPKGINLDQAHPVQPPEPKPPSSTTAQRPPPVQEPNSSDDGAASKESVLRPLSKMLSHHITKDKTPMKTNQAPQKTSSRTAPTTVGTNYYTTLKDLATSIHTDSLTPRAGSSNRTPGWQWRHALILAAVGVVTFALLYSRFWQRRETLTVADCNTEACQRHVNYFTDSLNYSADPCVDFGSFVCSKWKPSTEFITRFSLEMIRTHIHRMTRHLRRNRLAFNASVMSAAFLRECLELNESDASLASLEQFATDQGIPWPYKYSQNSGRIHSGRHPLHVVFELSLKWGIHSWFEAVVREIEANDKATHGLFVYTSETPSAWLNYVRTLKRLNAREKYYQGFCKLFGVPLPSRAELQERFEIEDSVLSTIDKVLLRGRQMIMEERPRTLVGLTRNVSLTEWLELAKLAARASTDLSEVPFYFTDRAIIEAIDEIFYRHKHEDLLDHLAWWFVQQHIVLASPTGHILFAGDERRAHRLMDAYCYEIISEKMGLLLAAESAIGLFSEDERNHAWRLIHLLVTAAGKFLRLLPWSELGDQNIASAIAEMELMSWPGDVERMNKGLSFMYKRFLEVVNNSKSFFSNWIHASNILQSLTNENYYRLHLSWRWQLRRLFEYDYWSNQLQVSHAALAAPLYYGSGEGVLRAATFGGFGSRFLAAVYNVINLSAFFLDKQNISQLSPKGIILFTEPSCGSRYEELLKRILGVATAWHLFKHAGSPVEDHDTSLITVDDRVLTADEIFFITYCRSLCEVNKRNRCSDVLRQVTAFADTFKCKEGTPMRSLDRCGVVKDFEAKLRTMTVDTVF</sequence>
<reference evidence="5 6" key="1">
    <citation type="journal article" date="2023" name="Arcadia Sci">
        <title>De novo assembly of a long-read Amblyomma americanum tick genome.</title>
        <authorList>
            <person name="Chou S."/>
            <person name="Poskanzer K.E."/>
            <person name="Rollins M."/>
            <person name="Thuy-Boun P.S."/>
        </authorList>
    </citation>
    <scope>NUCLEOTIDE SEQUENCE [LARGE SCALE GENOMIC DNA]</scope>
    <source>
        <strain evidence="5">F_SG_1</strain>
        <tissue evidence="5">Salivary glands</tissue>
    </source>
</reference>
<feature type="compositionally biased region" description="Low complexity" evidence="2">
    <location>
        <begin position="190"/>
        <end position="199"/>
    </location>
</feature>
<feature type="compositionally biased region" description="Polar residues" evidence="2">
    <location>
        <begin position="242"/>
        <end position="251"/>
    </location>
</feature>